<accession>A0A8J7P970</accession>
<evidence type="ECO:0000313" key="2">
    <source>
        <dbReference type="EMBL" id="MBN8661261.1"/>
    </source>
</evidence>
<gene>
    <name evidence="2" type="ORF">J0M35_12915</name>
</gene>
<dbReference type="CDD" id="cd02226">
    <property type="entry name" value="cupin_YdbB-like"/>
    <property type="match status" value="1"/>
</dbReference>
<protein>
    <submittedName>
        <fullName evidence="2">Cupin domain-containing protein</fullName>
    </submittedName>
</protein>
<name>A0A8J7P970_9BACT</name>
<dbReference type="Gene3D" id="2.60.120.10">
    <property type="entry name" value="Jelly Rolls"/>
    <property type="match status" value="1"/>
</dbReference>
<evidence type="ECO:0000313" key="3">
    <source>
        <dbReference type="Proteomes" id="UP000664277"/>
    </source>
</evidence>
<reference evidence="2" key="1">
    <citation type="submission" date="2021-02" db="EMBL/GenBank/DDBJ databases">
        <title>Genome-Resolved Metagenomics of a Microbial Community Performing Photosynthetic Biological Nutrient Removal.</title>
        <authorList>
            <person name="Mcdaniel E.A."/>
        </authorList>
    </citation>
    <scope>NUCLEOTIDE SEQUENCE</scope>
    <source>
        <strain evidence="2">UWPOB_OBS1</strain>
    </source>
</reference>
<dbReference type="InterPro" id="IPR013096">
    <property type="entry name" value="Cupin_2"/>
</dbReference>
<dbReference type="InterPro" id="IPR014710">
    <property type="entry name" value="RmlC-like_jellyroll"/>
</dbReference>
<dbReference type="InterPro" id="IPR052044">
    <property type="entry name" value="PKS_Associated_Protein"/>
</dbReference>
<dbReference type="EMBL" id="JAFLCK010000018">
    <property type="protein sequence ID" value="MBN8661261.1"/>
    <property type="molecule type" value="Genomic_DNA"/>
</dbReference>
<organism evidence="2 3">
    <name type="scientific">Candidatus Obscuribacter phosphatis</name>
    <dbReference type="NCBI Taxonomy" id="1906157"/>
    <lineage>
        <taxon>Bacteria</taxon>
        <taxon>Bacillati</taxon>
        <taxon>Candidatus Melainabacteria</taxon>
        <taxon>Candidatus Obscuribacterales</taxon>
        <taxon>Candidatus Obscuribacteraceae</taxon>
        <taxon>Candidatus Obscuribacter</taxon>
    </lineage>
</organism>
<dbReference type="Proteomes" id="UP000664277">
    <property type="component" value="Unassembled WGS sequence"/>
</dbReference>
<dbReference type="PANTHER" id="PTHR36114">
    <property type="entry name" value="16.7 KDA PROTEIN IN WHIE LOCUS"/>
    <property type="match status" value="1"/>
</dbReference>
<dbReference type="AlphaFoldDB" id="A0A8J7P970"/>
<dbReference type="InterPro" id="IPR011051">
    <property type="entry name" value="RmlC_Cupin_sf"/>
</dbReference>
<proteinExistence type="predicted"/>
<comment type="caution">
    <text evidence="2">The sequence shown here is derived from an EMBL/GenBank/DDBJ whole genome shotgun (WGS) entry which is preliminary data.</text>
</comment>
<dbReference type="SUPFAM" id="SSF51182">
    <property type="entry name" value="RmlC-like cupins"/>
    <property type="match status" value="1"/>
</dbReference>
<evidence type="ECO:0000259" key="1">
    <source>
        <dbReference type="Pfam" id="PF07883"/>
    </source>
</evidence>
<sequence length="120" mass="14064">MEKFNLKEKFELFSDHWKPKVVAALNQQEVKLVKLQGEFPWHYHEREDEMFLVWQGHMRIEFRDHIVHLGPGDALVVPQGIEHRSAADEECQVLVFEPAGTRNTGNIEDEQFTALQTPRI</sequence>
<dbReference type="PANTHER" id="PTHR36114:SF1">
    <property type="entry name" value="16.7 KDA PROTEIN IN WHIE LOCUS"/>
    <property type="match status" value="1"/>
</dbReference>
<dbReference type="Pfam" id="PF07883">
    <property type="entry name" value="Cupin_2"/>
    <property type="match status" value="1"/>
</dbReference>
<feature type="domain" description="Cupin type-2" evidence="1">
    <location>
        <begin position="36"/>
        <end position="95"/>
    </location>
</feature>